<gene>
    <name evidence="2" type="ORF">DFR74_102794</name>
</gene>
<evidence type="ECO:0000313" key="2">
    <source>
        <dbReference type="EMBL" id="RBO94371.1"/>
    </source>
</evidence>
<accession>A0A366DW95</accession>
<reference evidence="2 3" key="1">
    <citation type="submission" date="2018-06" db="EMBL/GenBank/DDBJ databases">
        <title>Genomic Encyclopedia of Type Strains, Phase IV (KMG-IV): sequencing the most valuable type-strain genomes for metagenomic binning, comparative biology and taxonomic classification.</title>
        <authorList>
            <person name="Goeker M."/>
        </authorList>
    </citation>
    <scope>NUCLEOTIDE SEQUENCE [LARGE SCALE GENOMIC DNA]</scope>
    <source>
        <strain evidence="2 3">DSM 44599</strain>
    </source>
</reference>
<organism evidence="2 3">
    <name type="scientific">Nocardia puris</name>
    <dbReference type="NCBI Taxonomy" id="208602"/>
    <lineage>
        <taxon>Bacteria</taxon>
        <taxon>Bacillati</taxon>
        <taxon>Actinomycetota</taxon>
        <taxon>Actinomycetes</taxon>
        <taxon>Mycobacteriales</taxon>
        <taxon>Nocardiaceae</taxon>
        <taxon>Nocardia</taxon>
    </lineage>
</organism>
<dbReference type="STRING" id="1210090.GCA_001613185_06730"/>
<dbReference type="OrthoDB" id="286202at2"/>
<dbReference type="Proteomes" id="UP000252586">
    <property type="component" value="Unassembled WGS sequence"/>
</dbReference>
<comment type="caution">
    <text evidence="2">The sequence shown here is derived from an EMBL/GenBank/DDBJ whole genome shotgun (WGS) entry which is preliminary data.</text>
</comment>
<dbReference type="InterPro" id="IPR015168">
    <property type="entry name" value="SsuA/THI5"/>
</dbReference>
<name>A0A366DW95_9NOCA</name>
<proteinExistence type="predicted"/>
<evidence type="ECO:0000259" key="1">
    <source>
        <dbReference type="Pfam" id="PF09084"/>
    </source>
</evidence>
<evidence type="ECO:0000313" key="3">
    <source>
        <dbReference type="Proteomes" id="UP000252586"/>
    </source>
</evidence>
<protein>
    <submittedName>
        <fullName evidence="2">NitT/TauT family transport system substrate-binding protein</fullName>
    </submittedName>
</protein>
<sequence>MDSSTFQRLRRSPARVVVAAMALLLTVAGCSSIDSTFTPGAGGGDGQVVRVGTLRGQPHLFAPFFYERALADGVSADVLVFDSSPDIKNALVSGQIDVAVMGLPAMLAGAAAGQDVRLIASSADGGSAIVGRPEIGDVTHLRGKRVGFPVGSSQEVLLRATLAQHGMDADRDVTLVNLAFADMANAYLSGQIDAFSSAELGPSVARQQGARDVVSPYDTPVGKVNIGLATTQRVIDRAPDLIQAVLDAHVQTVEYMDTHRAEWRDRVVAEFGLDPEVAAGAIANTWPRSDLSAEYVAQVTALAGEMFALGQLPNRPDMSAFVEDTFVTATEGSGK</sequence>
<dbReference type="RefSeq" id="WP_067514284.1">
    <property type="nucleotide sequence ID" value="NZ_CP107943.1"/>
</dbReference>
<feature type="domain" description="SsuA/THI5-like" evidence="1">
    <location>
        <begin position="80"/>
        <end position="258"/>
    </location>
</feature>
<dbReference type="AlphaFoldDB" id="A0A366DW95"/>
<keyword evidence="3" id="KW-1185">Reference proteome</keyword>
<dbReference type="Gene3D" id="3.40.190.10">
    <property type="entry name" value="Periplasmic binding protein-like II"/>
    <property type="match status" value="2"/>
</dbReference>
<dbReference type="PANTHER" id="PTHR30024">
    <property type="entry name" value="ALIPHATIC SULFONATES-BINDING PROTEIN-RELATED"/>
    <property type="match status" value="1"/>
</dbReference>
<dbReference type="EMBL" id="QNRE01000002">
    <property type="protein sequence ID" value="RBO94371.1"/>
    <property type="molecule type" value="Genomic_DNA"/>
</dbReference>
<dbReference type="SUPFAM" id="SSF53850">
    <property type="entry name" value="Periplasmic binding protein-like II"/>
    <property type="match status" value="1"/>
</dbReference>
<dbReference type="Pfam" id="PF09084">
    <property type="entry name" value="NMT1"/>
    <property type="match status" value="1"/>
</dbReference>